<proteinExistence type="predicted"/>
<dbReference type="Proteomes" id="UP000051655">
    <property type="component" value="Unassembled WGS sequence"/>
</dbReference>
<keyword evidence="3" id="KW-1185">Reference proteome</keyword>
<gene>
    <name evidence="2" type="ORF">IV73_GL000707</name>
</gene>
<dbReference type="InterPro" id="IPR035919">
    <property type="entry name" value="EAL_sf"/>
</dbReference>
<dbReference type="AlphaFoldDB" id="A0A0R2JCA3"/>
<dbReference type="OrthoDB" id="2324331at2"/>
<evidence type="ECO:0000259" key="1">
    <source>
        <dbReference type="PROSITE" id="PS50883"/>
    </source>
</evidence>
<dbReference type="PATRIC" id="fig|1616.3.peg.727"/>
<dbReference type="PANTHER" id="PTHR33121:SF79">
    <property type="entry name" value="CYCLIC DI-GMP PHOSPHODIESTERASE PDED-RELATED"/>
    <property type="match status" value="1"/>
</dbReference>
<feature type="domain" description="EAL" evidence="1">
    <location>
        <begin position="1"/>
        <end position="243"/>
    </location>
</feature>
<protein>
    <recommendedName>
        <fullName evidence="1">EAL domain-containing protein</fullName>
    </recommendedName>
</protein>
<dbReference type="SUPFAM" id="SSF141868">
    <property type="entry name" value="EAL domain-like"/>
    <property type="match status" value="1"/>
</dbReference>
<dbReference type="PROSITE" id="PS50883">
    <property type="entry name" value="EAL"/>
    <property type="match status" value="1"/>
</dbReference>
<organism evidence="2 3">
    <name type="scientific">Weissella kandleri</name>
    <dbReference type="NCBI Taxonomy" id="1616"/>
    <lineage>
        <taxon>Bacteria</taxon>
        <taxon>Bacillati</taxon>
        <taxon>Bacillota</taxon>
        <taxon>Bacilli</taxon>
        <taxon>Lactobacillales</taxon>
        <taxon>Lactobacillaceae</taxon>
        <taxon>Weissella</taxon>
    </lineage>
</organism>
<dbReference type="RefSeq" id="WP_057754867.1">
    <property type="nucleotide sequence ID" value="NZ_JQBP01000003.1"/>
</dbReference>
<dbReference type="GO" id="GO:0071111">
    <property type="term" value="F:cyclic-guanylate-specific phosphodiesterase activity"/>
    <property type="evidence" value="ECO:0007669"/>
    <property type="project" value="InterPro"/>
</dbReference>
<dbReference type="InterPro" id="IPR001633">
    <property type="entry name" value="EAL_dom"/>
</dbReference>
<name>A0A0R2JCA3_9LACO</name>
<dbReference type="Pfam" id="PF00563">
    <property type="entry name" value="EAL"/>
    <property type="match status" value="1"/>
</dbReference>
<evidence type="ECO:0000313" key="2">
    <source>
        <dbReference type="EMBL" id="KRN74952.1"/>
    </source>
</evidence>
<reference evidence="2 3" key="1">
    <citation type="journal article" date="2015" name="Genome Announc.">
        <title>Expanding the biotechnology potential of lactobacilli through comparative genomics of 213 strains and associated genera.</title>
        <authorList>
            <person name="Sun Z."/>
            <person name="Harris H.M."/>
            <person name="McCann A."/>
            <person name="Guo C."/>
            <person name="Argimon S."/>
            <person name="Zhang W."/>
            <person name="Yang X."/>
            <person name="Jeffery I.B."/>
            <person name="Cooney J.C."/>
            <person name="Kagawa T.F."/>
            <person name="Liu W."/>
            <person name="Song Y."/>
            <person name="Salvetti E."/>
            <person name="Wrobel A."/>
            <person name="Rasinkangas P."/>
            <person name="Parkhill J."/>
            <person name="Rea M.C."/>
            <person name="O'Sullivan O."/>
            <person name="Ritari J."/>
            <person name="Douillard F.P."/>
            <person name="Paul Ross R."/>
            <person name="Yang R."/>
            <person name="Briner A.E."/>
            <person name="Felis G.E."/>
            <person name="de Vos W.M."/>
            <person name="Barrangou R."/>
            <person name="Klaenhammer T.R."/>
            <person name="Caufield P.W."/>
            <person name="Cui Y."/>
            <person name="Zhang H."/>
            <person name="O'Toole P.W."/>
        </authorList>
    </citation>
    <scope>NUCLEOTIDE SEQUENCE [LARGE SCALE GENOMIC DNA]</scope>
    <source>
        <strain evidence="2 3">DSM 20593</strain>
    </source>
</reference>
<dbReference type="PANTHER" id="PTHR33121">
    <property type="entry name" value="CYCLIC DI-GMP PHOSPHODIESTERASE PDEF"/>
    <property type="match status" value="1"/>
</dbReference>
<dbReference type="STRING" id="1616.IV73_GL000707"/>
<evidence type="ECO:0000313" key="3">
    <source>
        <dbReference type="Proteomes" id="UP000051655"/>
    </source>
</evidence>
<dbReference type="Gene3D" id="3.20.20.450">
    <property type="entry name" value="EAL domain"/>
    <property type="match status" value="1"/>
</dbReference>
<comment type="caution">
    <text evidence="2">The sequence shown here is derived from an EMBL/GenBank/DDBJ whole genome shotgun (WGS) entry which is preliminary data.</text>
</comment>
<accession>A0A0R2JCA3</accession>
<dbReference type="EMBL" id="JQBP01000003">
    <property type="protein sequence ID" value="KRN74952.1"/>
    <property type="molecule type" value="Genomic_DNA"/>
</dbReference>
<sequence>MNDFYFVAQKIVNLEVDGSSSEYELLLRSHQAPGFPQKQYLEMISNESAHKDYMEIVLQVLPQILKSNSDDIFSFNLDQQELEYEATFEMLEMLAQIEPNIHARLWIEITELPAQHRSNPYASGLNVEAFARLQEMGYQVAFDDVGQGNNSLGNMFLITQYIKRIKWSLVHVRKVLNKESLKLNLELLSIIAQNRHLDLVVEGIENQDTVDCLLKNQVCLQQGYHFDKPHEIAPIPLAIDEGKKILG</sequence>
<dbReference type="InterPro" id="IPR050706">
    <property type="entry name" value="Cyclic-di-GMP_PDE-like"/>
</dbReference>
<dbReference type="SMART" id="SM00052">
    <property type="entry name" value="EAL"/>
    <property type="match status" value="1"/>
</dbReference>